<gene>
    <name evidence="2" type="ORF">ICN82_01305</name>
</gene>
<dbReference type="InterPro" id="IPR017438">
    <property type="entry name" value="ATP-NAD_kinase_N"/>
</dbReference>
<sequence>MEGVTDAPRAIAVVTNRKSGTNARDRDAVDRAMAEFGRDRARLYTWAPKHQKIEEVVDRALEDGADTVVAAGGDGTAMAVAGALLGKSAAFAVLPLGTFNYFARGLGLPEDPAEAARAVLDAPAHPIRVGQVNGTVFLNNASLGIYPAVLKQRESVYARYGRRRIMAHWSAAQTFMKFQRPMHLQIEADGREIEARTPLLFVSRSAFQLEKFGLSGAEAISEDGFAVLIARGETRADLFRTALRLCTRSAVEGRDYDFLAARHLRVRSSKSRSLLAYDGEKRLSPSPFEFRMSRAPLTIRLPQGASG</sequence>
<organism evidence="2 3">
    <name type="scientific">Mangrovicoccus algicola</name>
    <dbReference type="NCBI Taxonomy" id="2771008"/>
    <lineage>
        <taxon>Bacteria</taxon>
        <taxon>Pseudomonadati</taxon>
        <taxon>Pseudomonadota</taxon>
        <taxon>Alphaproteobacteria</taxon>
        <taxon>Rhodobacterales</taxon>
        <taxon>Paracoccaceae</taxon>
        <taxon>Mangrovicoccus</taxon>
    </lineage>
</organism>
<dbReference type="Pfam" id="PF00781">
    <property type="entry name" value="DAGK_cat"/>
    <property type="match status" value="1"/>
</dbReference>
<dbReference type="InterPro" id="IPR001206">
    <property type="entry name" value="Diacylglycerol_kinase_cat_dom"/>
</dbReference>
<evidence type="ECO:0000313" key="2">
    <source>
        <dbReference type="EMBL" id="MBE3636837.1"/>
    </source>
</evidence>
<keyword evidence="2" id="KW-0808">Transferase</keyword>
<dbReference type="InterPro" id="IPR016064">
    <property type="entry name" value="NAD/diacylglycerol_kinase_sf"/>
</dbReference>
<dbReference type="EMBL" id="JACVXA010000003">
    <property type="protein sequence ID" value="MBE3636837.1"/>
    <property type="molecule type" value="Genomic_DNA"/>
</dbReference>
<evidence type="ECO:0000313" key="3">
    <source>
        <dbReference type="Proteomes" id="UP000609121"/>
    </source>
</evidence>
<dbReference type="SMART" id="SM00046">
    <property type="entry name" value="DAGKc"/>
    <property type="match status" value="1"/>
</dbReference>
<dbReference type="GO" id="GO:0016301">
    <property type="term" value="F:kinase activity"/>
    <property type="evidence" value="ECO:0007669"/>
    <property type="project" value="UniProtKB-KW"/>
</dbReference>
<dbReference type="PROSITE" id="PS50146">
    <property type="entry name" value="DAGK"/>
    <property type="match status" value="1"/>
</dbReference>
<dbReference type="SUPFAM" id="SSF111331">
    <property type="entry name" value="NAD kinase/diacylglycerol kinase-like"/>
    <property type="match status" value="1"/>
</dbReference>
<dbReference type="InterPro" id="IPR050187">
    <property type="entry name" value="Lipid_Phosphate_FormReg"/>
</dbReference>
<keyword evidence="2" id="KW-0418">Kinase</keyword>
<accession>A0A8J7CVT0</accession>
<comment type="caution">
    <text evidence="2">The sequence shown here is derived from an EMBL/GenBank/DDBJ whole genome shotgun (WGS) entry which is preliminary data.</text>
</comment>
<keyword evidence="3" id="KW-1185">Reference proteome</keyword>
<name>A0A8J7CVT0_9RHOB</name>
<feature type="domain" description="DAGKc" evidence="1">
    <location>
        <begin position="6"/>
        <end position="136"/>
    </location>
</feature>
<reference evidence="2" key="1">
    <citation type="submission" date="2020-09" db="EMBL/GenBank/DDBJ databases">
        <title>A novel bacterium of genus Mangrovicoccus, isolated from South China Sea.</title>
        <authorList>
            <person name="Huang H."/>
            <person name="Mo K."/>
            <person name="Hu Y."/>
        </authorList>
    </citation>
    <scope>NUCLEOTIDE SEQUENCE</scope>
    <source>
        <strain evidence="2">HB182678</strain>
    </source>
</reference>
<proteinExistence type="predicted"/>
<evidence type="ECO:0000259" key="1">
    <source>
        <dbReference type="PROSITE" id="PS50146"/>
    </source>
</evidence>
<dbReference type="AlphaFoldDB" id="A0A8J7CVT0"/>
<dbReference type="Proteomes" id="UP000609121">
    <property type="component" value="Unassembled WGS sequence"/>
</dbReference>
<dbReference type="Gene3D" id="3.40.50.10330">
    <property type="entry name" value="Probable inorganic polyphosphate/atp-NAD kinase, domain 1"/>
    <property type="match status" value="1"/>
</dbReference>
<dbReference type="PANTHER" id="PTHR12358:SF54">
    <property type="entry name" value="SPHINGOSINE KINASE RELATED PROTEIN"/>
    <property type="match status" value="1"/>
</dbReference>
<dbReference type="Gene3D" id="2.60.200.40">
    <property type="match status" value="1"/>
</dbReference>
<protein>
    <submittedName>
        <fullName evidence="2">NAD(+)/NADH kinase</fullName>
    </submittedName>
</protein>
<dbReference type="PANTHER" id="PTHR12358">
    <property type="entry name" value="SPHINGOSINE KINASE"/>
    <property type="match status" value="1"/>
</dbReference>